<dbReference type="EMBL" id="RDQH01000337">
    <property type="protein sequence ID" value="RXH83440.1"/>
    <property type="molecule type" value="Genomic_DNA"/>
</dbReference>
<keyword evidence="3" id="KW-1185">Reference proteome</keyword>
<dbReference type="STRING" id="3750.A0A498IJV5"/>
<evidence type="ECO:0000313" key="2">
    <source>
        <dbReference type="EMBL" id="RXH83440.1"/>
    </source>
</evidence>
<name>A0A498IJV5_MALDO</name>
<comment type="caution">
    <text evidence="2">The sequence shown here is derived from an EMBL/GenBank/DDBJ whole genome shotgun (WGS) entry which is preliminary data.</text>
</comment>
<dbReference type="PANTHER" id="PTHR31286:SF178">
    <property type="entry name" value="DUF4283 DOMAIN-CONTAINING PROTEIN"/>
    <property type="match status" value="1"/>
</dbReference>
<gene>
    <name evidence="2" type="ORF">DVH24_005693</name>
</gene>
<dbReference type="AlphaFoldDB" id="A0A498IJV5"/>
<evidence type="ECO:0000259" key="1">
    <source>
        <dbReference type="Pfam" id="PF14111"/>
    </source>
</evidence>
<protein>
    <recommendedName>
        <fullName evidence="1">DUF4283 domain-containing protein</fullName>
    </recommendedName>
</protein>
<evidence type="ECO:0000313" key="3">
    <source>
        <dbReference type="Proteomes" id="UP000290289"/>
    </source>
</evidence>
<feature type="domain" description="DUF4283" evidence="1">
    <location>
        <begin position="2"/>
        <end position="69"/>
    </location>
</feature>
<dbReference type="InterPro" id="IPR025558">
    <property type="entry name" value="DUF4283"/>
</dbReference>
<accession>A0A498IJV5</accession>
<dbReference type="Pfam" id="PF14111">
    <property type="entry name" value="DUF4283"/>
    <property type="match status" value="1"/>
</dbReference>
<proteinExistence type="predicted"/>
<reference evidence="2 3" key="1">
    <citation type="submission" date="2018-10" db="EMBL/GenBank/DDBJ databases">
        <title>A high-quality apple genome assembly.</title>
        <authorList>
            <person name="Hu J."/>
        </authorList>
    </citation>
    <scope>NUCLEOTIDE SEQUENCE [LARGE SCALE GENOMIC DNA]</scope>
    <source>
        <strain evidence="3">cv. HFTH1</strain>
        <tissue evidence="2">Young leaf</tissue>
    </source>
</reference>
<organism evidence="2 3">
    <name type="scientific">Malus domestica</name>
    <name type="common">Apple</name>
    <name type="synonym">Pyrus malus</name>
    <dbReference type="NCBI Taxonomy" id="3750"/>
    <lineage>
        <taxon>Eukaryota</taxon>
        <taxon>Viridiplantae</taxon>
        <taxon>Streptophyta</taxon>
        <taxon>Embryophyta</taxon>
        <taxon>Tracheophyta</taxon>
        <taxon>Spermatophyta</taxon>
        <taxon>Magnoliopsida</taxon>
        <taxon>eudicotyledons</taxon>
        <taxon>Gunneridae</taxon>
        <taxon>Pentapetalae</taxon>
        <taxon>rosids</taxon>
        <taxon>fabids</taxon>
        <taxon>Rosales</taxon>
        <taxon>Rosaceae</taxon>
        <taxon>Amygdaloideae</taxon>
        <taxon>Maleae</taxon>
        <taxon>Malus</taxon>
    </lineage>
</organism>
<dbReference type="InterPro" id="IPR040256">
    <property type="entry name" value="At4g02000-like"/>
</dbReference>
<dbReference type="Proteomes" id="UP000290289">
    <property type="component" value="Chromosome 11"/>
</dbReference>
<dbReference type="PANTHER" id="PTHR31286">
    <property type="entry name" value="GLYCINE-RICH CELL WALL STRUCTURAL PROTEIN 1.8-LIKE"/>
    <property type="match status" value="1"/>
</dbReference>
<sequence length="126" mass="14425">MVGKLLAHKNYNKEAFMSFFKNLWRLKTYVSICSLCGDIFLFAFQFESDCSSVLNGGPWSFKQMLLVLAIVKECDVLDFWHTLNYMSAKMGKIIGQSLGSVLKVNQNRHGDCLGKFLHIKVDIDMF</sequence>